<feature type="region of interest" description="Disordered" evidence="1">
    <location>
        <begin position="132"/>
        <end position="170"/>
    </location>
</feature>
<dbReference type="PROSITE" id="PS51257">
    <property type="entry name" value="PROKAR_LIPOPROTEIN"/>
    <property type="match status" value="1"/>
</dbReference>
<evidence type="ECO:0000313" key="3">
    <source>
        <dbReference type="EMBL" id="SEJ59292.1"/>
    </source>
</evidence>
<evidence type="ECO:0000256" key="2">
    <source>
        <dbReference type="SAM" id="SignalP"/>
    </source>
</evidence>
<feature type="compositionally biased region" description="Pro residues" evidence="1">
    <location>
        <begin position="136"/>
        <end position="159"/>
    </location>
</feature>
<proteinExistence type="predicted"/>
<sequence>MPARPTGMRRSPALLGLPLLIIVAGCAPADTEPANVGPRVDQHEAFDQRATAVADGWRPDAAWAAGYVPLQEPTLLVGDAAFTEETKLAFNAGWYREQAVLPAGQPDDGTIRFPDGELRVPLITAVEAYQQLDQGDPPPCPGRPKEPGTPPPANPPDAPAGPDDPVSSEPQAACIPLTVTGVELGLAPVQTSRGAAQVPAWLFTVAEISAVVARVAVAPDAVGALPEPVAPTAPVAPDLVGAQDIQTVDGASLTYRLGVGSCDTEVTPLVQEHDHLVVVGGTVQRTSGACNDMLKFEPVTVTLRAPLGVRPVLDVLGGAPLRLAAG</sequence>
<feature type="chain" id="PRO_5011530860" evidence="2">
    <location>
        <begin position="30"/>
        <end position="326"/>
    </location>
</feature>
<keyword evidence="2" id="KW-0732">Signal</keyword>
<organism evidence="3 4">
    <name type="scientific">Micromonospora phaseoli</name>
    <dbReference type="NCBI Taxonomy" id="1144548"/>
    <lineage>
        <taxon>Bacteria</taxon>
        <taxon>Bacillati</taxon>
        <taxon>Actinomycetota</taxon>
        <taxon>Actinomycetes</taxon>
        <taxon>Micromonosporales</taxon>
        <taxon>Micromonosporaceae</taxon>
        <taxon>Micromonospora</taxon>
    </lineage>
</organism>
<reference evidence="4" key="1">
    <citation type="submission" date="2016-10" db="EMBL/GenBank/DDBJ databases">
        <authorList>
            <person name="Varghese N."/>
            <person name="Submissions S."/>
        </authorList>
    </citation>
    <scope>NUCLEOTIDE SEQUENCE [LARGE SCALE GENOMIC DNA]</scope>
    <source>
        <strain evidence="4">CGMCC 4.7038</strain>
    </source>
</reference>
<dbReference type="EMBL" id="FNYV01000005">
    <property type="protein sequence ID" value="SEJ59292.1"/>
    <property type="molecule type" value="Genomic_DNA"/>
</dbReference>
<evidence type="ECO:0000313" key="4">
    <source>
        <dbReference type="Proteomes" id="UP000198707"/>
    </source>
</evidence>
<feature type="signal peptide" evidence="2">
    <location>
        <begin position="1"/>
        <end position="29"/>
    </location>
</feature>
<gene>
    <name evidence="3" type="ORF">SAMN05443287_105402</name>
</gene>
<accession>A0A1H7AB16</accession>
<dbReference type="AlphaFoldDB" id="A0A1H7AB16"/>
<name>A0A1H7AB16_9ACTN</name>
<evidence type="ECO:0000256" key="1">
    <source>
        <dbReference type="SAM" id="MobiDB-lite"/>
    </source>
</evidence>
<protein>
    <submittedName>
        <fullName evidence="3">Uncharacterized protein</fullName>
    </submittedName>
</protein>
<keyword evidence="4" id="KW-1185">Reference proteome</keyword>
<dbReference type="Proteomes" id="UP000198707">
    <property type="component" value="Unassembled WGS sequence"/>
</dbReference>